<feature type="chain" id="PRO_5030593865" evidence="1">
    <location>
        <begin position="23"/>
        <end position="119"/>
    </location>
</feature>
<sequence length="119" mass="13080">MLRTLAVAAVSAACLLASPGQAGINSAFGNTVLSRYPDGGWVKHFFDPDGSYAAQFSDGRRLSARWRVEGERICLRNIRPNMLIPRFCTAMIDADVGETWQSRDPLGRRVQNVLVAGRN</sequence>
<dbReference type="AlphaFoldDB" id="A0A7X5YM56"/>
<protein>
    <submittedName>
        <fullName evidence="2">Uncharacterized protein</fullName>
    </submittedName>
</protein>
<gene>
    <name evidence="2" type="ORF">GGQ87_002519</name>
</gene>
<organism evidence="2 3">
    <name type="scientific">Brevundimonas alba</name>
    <dbReference type="NCBI Taxonomy" id="74314"/>
    <lineage>
        <taxon>Bacteria</taxon>
        <taxon>Pseudomonadati</taxon>
        <taxon>Pseudomonadota</taxon>
        <taxon>Alphaproteobacteria</taxon>
        <taxon>Caulobacterales</taxon>
        <taxon>Caulobacteraceae</taxon>
        <taxon>Brevundimonas</taxon>
    </lineage>
</organism>
<keyword evidence="3" id="KW-1185">Reference proteome</keyword>
<evidence type="ECO:0000313" key="2">
    <source>
        <dbReference type="EMBL" id="NJC42224.1"/>
    </source>
</evidence>
<evidence type="ECO:0000256" key="1">
    <source>
        <dbReference type="SAM" id="SignalP"/>
    </source>
</evidence>
<name>A0A7X5YM56_9CAUL</name>
<dbReference type="Proteomes" id="UP000587415">
    <property type="component" value="Unassembled WGS sequence"/>
</dbReference>
<dbReference type="RefSeq" id="WP_168048273.1">
    <property type="nucleotide sequence ID" value="NZ_JAATJM010000002.1"/>
</dbReference>
<feature type="signal peptide" evidence="1">
    <location>
        <begin position="1"/>
        <end position="22"/>
    </location>
</feature>
<keyword evidence="1" id="KW-0732">Signal</keyword>
<comment type="caution">
    <text evidence="2">The sequence shown here is derived from an EMBL/GenBank/DDBJ whole genome shotgun (WGS) entry which is preliminary data.</text>
</comment>
<dbReference type="EMBL" id="JAATJM010000002">
    <property type="protein sequence ID" value="NJC42224.1"/>
    <property type="molecule type" value="Genomic_DNA"/>
</dbReference>
<reference evidence="2 3" key="1">
    <citation type="submission" date="2020-03" db="EMBL/GenBank/DDBJ databases">
        <title>Genomic Encyclopedia of Type Strains, Phase IV (KMG-IV): sequencing the most valuable type-strain genomes for metagenomic binning, comparative biology and taxonomic classification.</title>
        <authorList>
            <person name="Goeker M."/>
        </authorList>
    </citation>
    <scope>NUCLEOTIDE SEQUENCE [LARGE SCALE GENOMIC DNA]</scope>
    <source>
        <strain evidence="2 3">DSM 4736</strain>
    </source>
</reference>
<accession>A0A7X5YM56</accession>
<proteinExistence type="predicted"/>
<evidence type="ECO:0000313" key="3">
    <source>
        <dbReference type="Proteomes" id="UP000587415"/>
    </source>
</evidence>